<proteinExistence type="predicted"/>
<evidence type="ECO:0000256" key="1">
    <source>
        <dbReference type="SAM" id="MobiDB-lite"/>
    </source>
</evidence>
<name>A0A1E3K0G0_9TREE</name>
<feature type="region of interest" description="Disordered" evidence="1">
    <location>
        <begin position="67"/>
        <end position="88"/>
    </location>
</feature>
<dbReference type="Proteomes" id="UP000094819">
    <property type="component" value="Unassembled WGS sequence"/>
</dbReference>
<evidence type="ECO:0000313" key="3">
    <source>
        <dbReference type="Proteomes" id="UP000094819"/>
    </source>
</evidence>
<comment type="caution">
    <text evidence="2">The sequence shown here is derived from an EMBL/GenBank/DDBJ whole genome shotgun (WGS) entry which is preliminary data.</text>
</comment>
<feature type="compositionally biased region" description="Basic and acidic residues" evidence="1">
    <location>
        <begin position="7"/>
        <end position="39"/>
    </location>
</feature>
<evidence type="ECO:0000313" key="2">
    <source>
        <dbReference type="EMBL" id="ODO06511.1"/>
    </source>
</evidence>
<feature type="compositionally biased region" description="Basic residues" evidence="1">
    <location>
        <begin position="67"/>
        <end position="76"/>
    </location>
</feature>
<dbReference type="AlphaFoldDB" id="A0A1E3K0G0"/>
<gene>
    <name evidence="2" type="ORF">L198_01744</name>
</gene>
<dbReference type="GeneID" id="30190957"/>
<feature type="region of interest" description="Disordered" evidence="1">
    <location>
        <begin position="1"/>
        <end position="51"/>
    </location>
</feature>
<dbReference type="RefSeq" id="XP_019034611.1">
    <property type="nucleotide sequence ID" value="XM_019173906.1"/>
</dbReference>
<sequence>MLNSYHRGIDEGDREDMEIGMREDRAEDQLREHNSDNVRAEGGLQSAGDMKRRRDLYTELLWDRFQSRPRRGRPRGSRGVQEGRRRLV</sequence>
<reference evidence="2 3" key="1">
    <citation type="submission" date="2016-06" db="EMBL/GenBank/DDBJ databases">
        <title>Evolution of pathogenesis and genome organization in the Tremellales.</title>
        <authorList>
            <person name="Cuomo C."/>
            <person name="Litvintseva A."/>
            <person name="Heitman J."/>
            <person name="Chen Y."/>
            <person name="Sun S."/>
            <person name="Springer D."/>
            <person name="Dromer F."/>
            <person name="Young S."/>
            <person name="Zeng Q."/>
            <person name="Chapman S."/>
            <person name="Gujja S."/>
            <person name="Saif S."/>
            <person name="Birren B."/>
        </authorList>
    </citation>
    <scope>NUCLEOTIDE SEQUENCE [LARGE SCALE GENOMIC DNA]</scope>
    <source>
        <strain evidence="2 3">CBS 7118</strain>
    </source>
</reference>
<dbReference type="EMBL" id="AWGH01000003">
    <property type="protein sequence ID" value="ODO06511.1"/>
    <property type="molecule type" value="Genomic_DNA"/>
</dbReference>
<accession>A0A1E3K0G0</accession>
<organism evidence="2 3">
    <name type="scientific">Cryptococcus wingfieldii CBS 7118</name>
    <dbReference type="NCBI Taxonomy" id="1295528"/>
    <lineage>
        <taxon>Eukaryota</taxon>
        <taxon>Fungi</taxon>
        <taxon>Dikarya</taxon>
        <taxon>Basidiomycota</taxon>
        <taxon>Agaricomycotina</taxon>
        <taxon>Tremellomycetes</taxon>
        <taxon>Tremellales</taxon>
        <taxon>Cryptococcaceae</taxon>
        <taxon>Cryptococcus</taxon>
    </lineage>
</organism>
<keyword evidence="3" id="KW-1185">Reference proteome</keyword>
<protein>
    <submittedName>
        <fullName evidence="2">Uncharacterized protein</fullName>
    </submittedName>
</protein>